<keyword evidence="2" id="KW-1185">Reference proteome</keyword>
<organism evidence="1 2">
    <name type="scientific">Vibrio qingdaonensis</name>
    <dbReference type="NCBI Taxonomy" id="2829491"/>
    <lineage>
        <taxon>Bacteria</taxon>
        <taxon>Pseudomonadati</taxon>
        <taxon>Pseudomonadota</taxon>
        <taxon>Gammaproteobacteria</taxon>
        <taxon>Vibrionales</taxon>
        <taxon>Vibrionaceae</taxon>
        <taxon>Vibrio</taxon>
    </lineage>
</organism>
<gene>
    <name evidence="1" type="ORF">MD535_08690</name>
</gene>
<dbReference type="RefSeq" id="WP_265674480.1">
    <property type="nucleotide sequence ID" value="NZ_JAKRRY010000009.1"/>
</dbReference>
<dbReference type="AlphaFoldDB" id="A0A9X3CMB0"/>
<dbReference type="EMBL" id="JAKRRY010000009">
    <property type="protein sequence ID" value="MCW8346082.1"/>
    <property type="molecule type" value="Genomic_DNA"/>
</dbReference>
<comment type="caution">
    <text evidence="1">The sequence shown here is derived from an EMBL/GenBank/DDBJ whole genome shotgun (WGS) entry which is preliminary data.</text>
</comment>
<reference evidence="1" key="1">
    <citation type="submission" date="2022-02" db="EMBL/GenBank/DDBJ databases">
        <title>Vibrio sp. nov, a new bacterium isolated from seawater.</title>
        <authorList>
            <person name="Yuan Y."/>
        </authorList>
    </citation>
    <scope>NUCLEOTIDE SEQUENCE</scope>
    <source>
        <strain evidence="1">ZSDZ65</strain>
    </source>
</reference>
<protein>
    <submittedName>
        <fullName evidence="1">Uncharacterized protein</fullName>
    </submittedName>
</protein>
<proteinExistence type="predicted"/>
<evidence type="ECO:0000313" key="1">
    <source>
        <dbReference type="EMBL" id="MCW8346082.1"/>
    </source>
</evidence>
<evidence type="ECO:0000313" key="2">
    <source>
        <dbReference type="Proteomes" id="UP001155587"/>
    </source>
</evidence>
<dbReference type="Proteomes" id="UP001155587">
    <property type="component" value="Unassembled WGS sequence"/>
</dbReference>
<name>A0A9X3CMB0_9VIBR</name>
<sequence length="78" mass="9121">MKLKELILDLENLDPELTIYIDGAWSPESNILLCFEPEDGSSPKEYEYFLEVFILQELFESTPDITVERIIQYALYDA</sequence>
<accession>A0A9X3CMB0</accession>